<comment type="caution">
    <text evidence="7">The sequence shown here is derived from an EMBL/GenBank/DDBJ whole genome shotgun (WGS) entry which is preliminary data.</text>
</comment>
<organism evidence="7 8">
    <name type="scientific">Petrolisthes cinctipes</name>
    <name type="common">Flat porcelain crab</name>
    <dbReference type="NCBI Taxonomy" id="88211"/>
    <lineage>
        <taxon>Eukaryota</taxon>
        <taxon>Metazoa</taxon>
        <taxon>Ecdysozoa</taxon>
        <taxon>Arthropoda</taxon>
        <taxon>Crustacea</taxon>
        <taxon>Multicrustacea</taxon>
        <taxon>Malacostraca</taxon>
        <taxon>Eumalacostraca</taxon>
        <taxon>Eucarida</taxon>
        <taxon>Decapoda</taxon>
        <taxon>Pleocyemata</taxon>
        <taxon>Anomura</taxon>
        <taxon>Galatheoidea</taxon>
        <taxon>Porcellanidae</taxon>
        <taxon>Petrolisthes</taxon>
    </lineage>
</organism>
<keyword evidence="3 6" id="KW-0812">Transmembrane</keyword>
<dbReference type="InterPro" id="IPR056552">
    <property type="entry name" value="Ribonucl_Kappa"/>
</dbReference>
<dbReference type="AlphaFoldDB" id="A0AAE1ES70"/>
<dbReference type="GO" id="GO:0016020">
    <property type="term" value="C:membrane"/>
    <property type="evidence" value="ECO:0007669"/>
    <property type="project" value="UniProtKB-SubCell"/>
</dbReference>
<dbReference type="GO" id="GO:0004521">
    <property type="term" value="F:RNA endonuclease activity"/>
    <property type="evidence" value="ECO:0007669"/>
    <property type="project" value="InterPro"/>
</dbReference>
<evidence type="ECO:0000256" key="4">
    <source>
        <dbReference type="ARBA" id="ARBA00022989"/>
    </source>
</evidence>
<dbReference type="EMBL" id="JAWQEG010004721">
    <property type="protein sequence ID" value="KAK3860472.1"/>
    <property type="molecule type" value="Genomic_DNA"/>
</dbReference>
<keyword evidence="8" id="KW-1185">Reference proteome</keyword>
<comment type="subcellular location">
    <subcellularLocation>
        <location evidence="1">Membrane</location>
        <topology evidence="1">Multi-pass membrane protein</topology>
    </subcellularLocation>
</comment>
<sequence>MKTFCGPKCSLCCTLTSVWGIIQLTLMGIFFWIRSPAFLEDLVIPEHAHDSAEGYLRAMDDSFHTIAINCAVAAALYAVTLGVSGWQMWLNSRN</sequence>
<reference evidence="7" key="1">
    <citation type="submission" date="2023-10" db="EMBL/GenBank/DDBJ databases">
        <title>Genome assemblies of two species of porcelain crab, Petrolisthes cinctipes and Petrolisthes manimaculis (Anomura: Porcellanidae).</title>
        <authorList>
            <person name="Angst P."/>
        </authorList>
    </citation>
    <scope>NUCLEOTIDE SEQUENCE</scope>
    <source>
        <strain evidence="7">PB745_01</strain>
        <tissue evidence="7">Gill</tissue>
    </source>
</reference>
<feature type="transmembrane region" description="Helical" evidence="6">
    <location>
        <begin position="66"/>
        <end position="90"/>
    </location>
</feature>
<evidence type="ECO:0000313" key="7">
    <source>
        <dbReference type="EMBL" id="KAK3860472.1"/>
    </source>
</evidence>
<evidence type="ECO:0000256" key="6">
    <source>
        <dbReference type="SAM" id="Phobius"/>
    </source>
</evidence>
<keyword evidence="4 6" id="KW-1133">Transmembrane helix</keyword>
<protein>
    <submittedName>
        <fullName evidence="7">Uncharacterized protein</fullName>
    </submittedName>
</protein>
<dbReference type="Proteomes" id="UP001286313">
    <property type="component" value="Unassembled WGS sequence"/>
</dbReference>
<dbReference type="InterPro" id="IPR026770">
    <property type="entry name" value="RNase_K"/>
</dbReference>
<proteinExistence type="inferred from homology"/>
<evidence type="ECO:0000256" key="3">
    <source>
        <dbReference type="ARBA" id="ARBA00022692"/>
    </source>
</evidence>
<evidence type="ECO:0000256" key="2">
    <source>
        <dbReference type="ARBA" id="ARBA00008458"/>
    </source>
</evidence>
<evidence type="ECO:0000313" key="8">
    <source>
        <dbReference type="Proteomes" id="UP001286313"/>
    </source>
</evidence>
<dbReference type="Pfam" id="PF23489">
    <property type="entry name" value="V-ATPase_su_f"/>
    <property type="match status" value="1"/>
</dbReference>
<dbReference type="PANTHER" id="PTHR31733">
    <property type="entry name" value="RIBONUCLEASE KAPPA"/>
    <property type="match status" value="1"/>
</dbReference>
<keyword evidence="5 6" id="KW-0472">Membrane</keyword>
<evidence type="ECO:0000256" key="1">
    <source>
        <dbReference type="ARBA" id="ARBA00004141"/>
    </source>
</evidence>
<accession>A0AAE1ES70</accession>
<name>A0AAE1ES70_PETCI</name>
<feature type="transmembrane region" description="Helical" evidence="6">
    <location>
        <begin position="12"/>
        <end position="33"/>
    </location>
</feature>
<evidence type="ECO:0000256" key="5">
    <source>
        <dbReference type="ARBA" id="ARBA00023136"/>
    </source>
</evidence>
<gene>
    <name evidence="7" type="ORF">Pcinc_033478</name>
</gene>
<comment type="similarity">
    <text evidence="2">Belongs to the RNase K family.</text>
</comment>